<organism evidence="7 8">
    <name type="scientific">Luteolibacter algae</name>
    <dbReference type="NCBI Taxonomy" id="454151"/>
    <lineage>
        <taxon>Bacteria</taxon>
        <taxon>Pseudomonadati</taxon>
        <taxon>Verrucomicrobiota</taxon>
        <taxon>Verrucomicrobiia</taxon>
        <taxon>Verrucomicrobiales</taxon>
        <taxon>Verrucomicrobiaceae</taxon>
        <taxon>Luteolibacter</taxon>
    </lineage>
</organism>
<feature type="transmembrane region" description="Helical" evidence="6">
    <location>
        <begin position="361"/>
        <end position="379"/>
    </location>
</feature>
<evidence type="ECO:0000313" key="8">
    <source>
        <dbReference type="Proteomes" id="UP001597375"/>
    </source>
</evidence>
<feature type="transmembrane region" description="Helical" evidence="6">
    <location>
        <begin position="50"/>
        <end position="70"/>
    </location>
</feature>
<protein>
    <submittedName>
        <fullName evidence="7">FtsW/RodA/SpoVE family cell cycle protein</fullName>
    </submittedName>
</protein>
<proteinExistence type="predicted"/>
<dbReference type="RefSeq" id="WP_386820696.1">
    <property type="nucleotide sequence ID" value="NZ_JBHUIT010000027.1"/>
</dbReference>
<feature type="transmembrane region" description="Helical" evidence="6">
    <location>
        <begin position="113"/>
        <end position="134"/>
    </location>
</feature>
<sequence length="394" mass="43411">MTPFLRKILGMNWVLVLVMYALLIFGVFMIESAARHLPMSPENLKDFGSAGAYFAGMQKKWIAFGSLAYFGAALVDYKWIRWLGIPLYAVSLGLMVMAMQADDEVHRLSLGGLSFQPAQLGVTSGIIMIAWLMHDLPKLHRSLGNPFLRLGIIGVVSVVPFLMVMKMGDMGSALVWIPVVIVALLVSGIPFRFLSFIGFVSAGILPVLYFVILPLVSERGPDRIDLWLRMLQGQEVDIQGDGYAPHNVSMAVGKAGWKGVGWLATAEKGSLHDKKFIPHLTAHNDFIFAVIAEELGFRGALLLLGGFALLLIQGLFIGFYSRDMAGRLIVCMVIALFFAHIYENIGMCVLLMPITGIPLPLISYSGTFVVICMFLLGLVQSVWVHRHRGNPEEV</sequence>
<feature type="transmembrane region" description="Helical" evidence="6">
    <location>
        <begin position="196"/>
        <end position="216"/>
    </location>
</feature>
<evidence type="ECO:0000256" key="2">
    <source>
        <dbReference type="ARBA" id="ARBA00022692"/>
    </source>
</evidence>
<comment type="subcellular location">
    <subcellularLocation>
        <location evidence="1">Membrane</location>
        <topology evidence="1">Multi-pass membrane protein</topology>
    </subcellularLocation>
</comment>
<feature type="transmembrane region" description="Helical" evidence="6">
    <location>
        <begin position="328"/>
        <end position="355"/>
    </location>
</feature>
<evidence type="ECO:0000256" key="4">
    <source>
        <dbReference type="ARBA" id="ARBA00022989"/>
    </source>
</evidence>
<dbReference type="Proteomes" id="UP001597375">
    <property type="component" value="Unassembled WGS sequence"/>
</dbReference>
<keyword evidence="4 6" id="KW-1133">Transmembrane helix</keyword>
<evidence type="ECO:0000256" key="3">
    <source>
        <dbReference type="ARBA" id="ARBA00022960"/>
    </source>
</evidence>
<accession>A0ABW5DDE2</accession>
<dbReference type="Pfam" id="PF01098">
    <property type="entry name" value="FTSW_RODA_SPOVE"/>
    <property type="match status" value="1"/>
</dbReference>
<keyword evidence="2 6" id="KW-0812">Transmembrane</keyword>
<evidence type="ECO:0000256" key="1">
    <source>
        <dbReference type="ARBA" id="ARBA00004141"/>
    </source>
</evidence>
<evidence type="ECO:0000256" key="5">
    <source>
        <dbReference type="ARBA" id="ARBA00023136"/>
    </source>
</evidence>
<keyword evidence="5 6" id="KW-0472">Membrane</keyword>
<dbReference type="InterPro" id="IPR001182">
    <property type="entry name" value="FtsW/RodA"/>
</dbReference>
<name>A0ABW5DDE2_9BACT</name>
<feature type="transmembrane region" description="Helical" evidence="6">
    <location>
        <begin position="170"/>
        <end position="189"/>
    </location>
</feature>
<feature type="transmembrane region" description="Helical" evidence="6">
    <location>
        <begin position="82"/>
        <end position="101"/>
    </location>
</feature>
<dbReference type="PANTHER" id="PTHR30474:SF1">
    <property type="entry name" value="PEPTIDOGLYCAN GLYCOSYLTRANSFERASE MRDB"/>
    <property type="match status" value="1"/>
</dbReference>
<keyword evidence="3" id="KW-0133">Cell shape</keyword>
<feature type="transmembrane region" description="Helical" evidence="6">
    <location>
        <begin position="12"/>
        <end position="30"/>
    </location>
</feature>
<reference evidence="8" key="1">
    <citation type="journal article" date="2019" name="Int. J. Syst. Evol. Microbiol.">
        <title>The Global Catalogue of Microorganisms (GCM) 10K type strain sequencing project: providing services to taxonomists for standard genome sequencing and annotation.</title>
        <authorList>
            <consortium name="The Broad Institute Genomics Platform"/>
            <consortium name="The Broad Institute Genome Sequencing Center for Infectious Disease"/>
            <person name="Wu L."/>
            <person name="Ma J."/>
        </authorList>
    </citation>
    <scope>NUCLEOTIDE SEQUENCE [LARGE SCALE GENOMIC DNA]</scope>
    <source>
        <strain evidence="8">CGMCC 4.7106</strain>
    </source>
</reference>
<dbReference type="PANTHER" id="PTHR30474">
    <property type="entry name" value="CELL CYCLE PROTEIN"/>
    <property type="match status" value="1"/>
</dbReference>
<keyword evidence="8" id="KW-1185">Reference proteome</keyword>
<feature type="transmembrane region" description="Helical" evidence="6">
    <location>
        <begin position="300"/>
        <end position="321"/>
    </location>
</feature>
<evidence type="ECO:0000313" key="7">
    <source>
        <dbReference type="EMBL" id="MFD2257410.1"/>
    </source>
</evidence>
<comment type="caution">
    <text evidence="7">The sequence shown here is derived from an EMBL/GenBank/DDBJ whole genome shotgun (WGS) entry which is preliminary data.</text>
</comment>
<gene>
    <name evidence="7" type="ORF">ACFSSA_12065</name>
</gene>
<feature type="transmembrane region" description="Helical" evidence="6">
    <location>
        <begin position="146"/>
        <end position="164"/>
    </location>
</feature>
<evidence type="ECO:0000256" key="6">
    <source>
        <dbReference type="SAM" id="Phobius"/>
    </source>
</evidence>
<dbReference type="EMBL" id="JBHUIT010000027">
    <property type="protein sequence ID" value="MFD2257410.1"/>
    <property type="molecule type" value="Genomic_DNA"/>
</dbReference>